<dbReference type="EMBL" id="UGQT01000001">
    <property type="protein sequence ID" value="STZ62015.1"/>
    <property type="molecule type" value="Genomic_DNA"/>
</dbReference>
<name>A0A378TQF8_9MYCO</name>
<dbReference type="Proteomes" id="UP000254978">
    <property type="component" value="Unassembled WGS sequence"/>
</dbReference>
<evidence type="ECO:0000256" key="1">
    <source>
        <dbReference type="ARBA" id="ARBA00005964"/>
    </source>
</evidence>
<dbReference type="InterPro" id="IPR029058">
    <property type="entry name" value="AB_hydrolase_fold"/>
</dbReference>
<dbReference type="AlphaFoldDB" id="A0A378TQF8"/>
<organism evidence="5 6">
    <name type="scientific">Mycolicibacterium tokaiense</name>
    <dbReference type="NCBI Taxonomy" id="39695"/>
    <lineage>
        <taxon>Bacteria</taxon>
        <taxon>Bacillati</taxon>
        <taxon>Actinomycetota</taxon>
        <taxon>Actinomycetes</taxon>
        <taxon>Mycobacteriales</taxon>
        <taxon>Mycobacteriaceae</taxon>
        <taxon>Mycolicibacterium</taxon>
    </lineage>
</organism>
<dbReference type="Gene3D" id="3.40.50.1820">
    <property type="entry name" value="alpha/beta hydrolase"/>
    <property type="match status" value="2"/>
</dbReference>
<dbReference type="PROSITE" id="PS00941">
    <property type="entry name" value="CARBOXYLESTERASE_B_2"/>
    <property type="match status" value="1"/>
</dbReference>
<dbReference type="InterPro" id="IPR019826">
    <property type="entry name" value="Carboxylesterase_B_AS"/>
</dbReference>
<evidence type="ECO:0000256" key="3">
    <source>
        <dbReference type="RuleBase" id="RU361235"/>
    </source>
</evidence>
<comment type="similarity">
    <text evidence="1 3">Belongs to the type-B carboxylesterase/lipase family.</text>
</comment>
<dbReference type="EC" id="3.1.1.-" evidence="3"/>
<dbReference type="InterPro" id="IPR050309">
    <property type="entry name" value="Type-B_Carboxylest/Lipase"/>
</dbReference>
<evidence type="ECO:0000256" key="2">
    <source>
        <dbReference type="ARBA" id="ARBA00022801"/>
    </source>
</evidence>
<dbReference type="RefSeq" id="WP_115280808.1">
    <property type="nucleotide sequence ID" value="NZ_AP022600.1"/>
</dbReference>
<evidence type="ECO:0000313" key="6">
    <source>
        <dbReference type="Proteomes" id="UP000254978"/>
    </source>
</evidence>
<dbReference type="SUPFAM" id="SSF53474">
    <property type="entry name" value="alpha/beta-Hydrolases"/>
    <property type="match status" value="1"/>
</dbReference>
<dbReference type="InterPro" id="IPR019819">
    <property type="entry name" value="Carboxylesterase_B_CS"/>
</dbReference>
<dbReference type="Pfam" id="PF00135">
    <property type="entry name" value="COesterase"/>
    <property type="match status" value="2"/>
</dbReference>
<evidence type="ECO:0000259" key="4">
    <source>
        <dbReference type="Pfam" id="PF00135"/>
    </source>
</evidence>
<dbReference type="PANTHER" id="PTHR11559">
    <property type="entry name" value="CARBOXYLESTERASE"/>
    <property type="match status" value="1"/>
</dbReference>
<dbReference type="GO" id="GO:0016787">
    <property type="term" value="F:hydrolase activity"/>
    <property type="evidence" value="ECO:0007669"/>
    <property type="project" value="UniProtKB-KW"/>
</dbReference>
<feature type="chain" id="PRO_5016481752" description="Carboxylic ester hydrolase" evidence="3">
    <location>
        <begin position="26"/>
        <end position="457"/>
    </location>
</feature>
<accession>A0A378TQF8</accession>
<protein>
    <recommendedName>
        <fullName evidence="3">Carboxylic ester hydrolase</fullName>
        <ecNumber evidence="3">3.1.1.-</ecNumber>
    </recommendedName>
</protein>
<dbReference type="OrthoDB" id="3199405at2"/>
<sequence length="457" mass="47489">MRRLGSLSLVLGVLFSLTTAPGAAADPVIGVETGALRGTEDDGVQSWKGIPFAAPPVGDLRWRAPQPAPAWPGVRDAREYGNDCMQRPFPSDAAPLGATPAEDCLYLNVWRPAATDAPLPVVVWIHGGGFVNGGASPAVYSGAALARQGTVVVSLNYRLGRFGTFAHPQLTAARADGDLLGNYGSMDQIAALQWVQRNIAAFGGDPGKVTLVGESAGGMSIHSLLTSPRARGLAHGAVIMSGGDATTDGATLADVEQVGVRFAASQGIAADDPAALARLRALTAEQIRGDLDMAALFGSGDRDFAAPFADGVVTVDPVQAYRSGAWDRVPVMVGATSADIGGPDGWMVAGARDVAGLLGGQVPTFYYRFSYVAASADRADGAQHASDVPFFLHTEDVKYGEQTTDQDRGVGRDISGYLVNFAGSGDPNGPGLPRWPRFGDQIMDFAAEPVAGRDPWA</sequence>
<feature type="domain" description="Carboxylesterase type B" evidence="4">
    <location>
        <begin position="26"/>
        <end position="339"/>
    </location>
</feature>
<feature type="signal peptide" evidence="3">
    <location>
        <begin position="1"/>
        <end position="25"/>
    </location>
</feature>
<keyword evidence="2 3" id="KW-0378">Hydrolase</keyword>
<dbReference type="InterPro" id="IPR002018">
    <property type="entry name" value="CarbesteraseB"/>
</dbReference>
<gene>
    <name evidence="5" type="primary">pnbA_5</name>
    <name evidence="5" type="ORF">NCTC10821_05578</name>
</gene>
<evidence type="ECO:0000313" key="5">
    <source>
        <dbReference type="EMBL" id="STZ62015.1"/>
    </source>
</evidence>
<dbReference type="PROSITE" id="PS00122">
    <property type="entry name" value="CARBOXYLESTERASE_B_1"/>
    <property type="match status" value="1"/>
</dbReference>
<feature type="domain" description="Carboxylesterase type B" evidence="4">
    <location>
        <begin position="348"/>
        <end position="441"/>
    </location>
</feature>
<keyword evidence="6" id="KW-1185">Reference proteome</keyword>
<reference evidence="5 6" key="1">
    <citation type="submission" date="2018-06" db="EMBL/GenBank/DDBJ databases">
        <authorList>
            <consortium name="Pathogen Informatics"/>
            <person name="Doyle S."/>
        </authorList>
    </citation>
    <scope>NUCLEOTIDE SEQUENCE [LARGE SCALE GENOMIC DNA]</scope>
    <source>
        <strain evidence="5 6">NCTC10821</strain>
    </source>
</reference>
<keyword evidence="3" id="KW-0732">Signal</keyword>
<proteinExistence type="inferred from homology"/>